<protein>
    <submittedName>
        <fullName evidence="7">Type II and III secretion system protein</fullName>
    </submittedName>
</protein>
<proteinExistence type="inferred from homology"/>
<comment type="subcellular location">
    <subcellularLocation>
        <location evidence="1">Membrane</location>
    </subcellularLocation>
</comment>
<keyword evidence="2" id="KW-0732">Signal</keyword>
<reference evidence="8" key="1">
    <citation type="submission" date="2016-11" db="EMBL/GenBank/DDBJ databases">
        <authorList>
            <person name="Varghese N."/>
            <person name="Submissions S."/>
        </authorList>
    </citation>
    <scope>NUCLEOTIDE SEQUENCE [LARGE SCALE GENOMIC DNA]</scope>
    <source>
        <strain evidence="8">DSM 22212</strain>
    </source>
</reference>
<comment type="similarity">
    <text evidence="4">Belongs to the bacterial secretin family.</text>
</comment>
<evidence type="ECO:0000259" key="6">
    <source>
        <dbReference type="Pfam" id="PF00263"/>
    </source>
</evidence>
<evidence type="ECO:0000313" key="7">
    <source>
        <dbReference type="EMBL" id="SHK16564.1"/>
    </source>
</evidence>
<dbReference type="PANTHER" id="PTHR30332:SF24">
    <property type="entry name" value="SECRETIN GSPD-RELATED"/>
    <property type="match status" value="1"/>
</dbReference>
<dbReference type="PANTHER" id="PTHR30332">
    <property type="entry name" value="PROBABLE GENERAL SECRETION PATHWAY PROTEIN D"/>
    <property type="match status" value="1"/>
</dbReference>
<dbReference type="GO" id="GO:0016020">
    <property type="term" value="C:membrane"/>
    <property type="evidence" value="ECO:0007669"/>
    <property type="project" value="UniProtKB-SubCell"/>
</dbReference>
<dbReference type="InterPro" id="IPR004846">
    <property type="entry name" value="T2SS/T3SS_dom"/>
</dbReference>
<keyword evidence="5" id="KW-0175">Coiled coil</keyword>
<dbReference type="OrthoDB" id="1522045at2"/>
<evidence type="ECO:0000256" key="1">
    <source>
        <dbReference type="ARBA" id="ARBA00004370"/>
    </source>
</evidence>
<dbReference type="GO" id="GO:0015627">
    <property type="term" value="C:type II protein secretion system complex"/>
    <property type="evidence" value="ECO:0007669"/>
    <property type="project" value="TreeGrafter"/>
</dbReference>
<dbReference type="EMBL" id="FRAU01000001">
    <property type="protein sequence ID" value="SHK16564.1"/>
    <property type="molecule type" value="Genomic_DNA"/>
</dbReference>
<dbReference type="GO" id="GO:0009306">
    <property type="term" value="P:protein secretion"/>
    <property type="evidence" value="ECO:0007669"/>
    <property type="project" value="InterPro"/>
</dbReference>
<name>A0A1M6Q8F1_9BACT</name>
<evidence type="ECO:0000313" key="8">
    <source>
        <dbReference type="Proteomes" id="UP000185812"/>
    </source>
</evidence>
<dbReference type="InterPro" id="IPR050810">
    <property type="entry name" value="Bact_Secretion_Sys_Channel"/>
</dbReference>
<keyword evidence="8" id="KW-1185">Reference proteome</keyword>
<keyword evidence="3" id="KW-0472">Membrane</keyword>
<dbReference type="RefSeq" id="WP_072714366.1">
    <property type="nucleotide sequence ID" value="NZ_FRAU01000001.1"/>
</dbReference>
<accession>A0A1M6Q8F1</accession>
<evidence type="ECO:0000256" key="3">
    <source>
        <dbReference type="ARBA" id="ARBA00023136"/>
    </source>
</evidence>
<organism evidence="7 8">
    <name type="scientific">Rhodothermus profundi</name>
    <dbReference type="NCBI Taxonomy" id="633813"/>
    <lineage>
        <taxon>Bacteria</taxon>
        <taxon>Pseudomonadati</taxon>
        <taxon>Rhodothermota</taxon>
        <taxon>Rhodothermia</taxon>
        <taxon>Rhodothermales</taxon>
        <taxon>Rhodothermaceae</taxon>
        <taxon>Rhodothermus</taxon>
    </lineage>
</organism>
<gene>
    <name evidence="7" type="ORF">SAMN04488087_0509</name>
</gene>
<dbReference type="Proteomes" id="UP000185812">
    <property type="component" value="Unassembled WGS sequence"/>
</dbReference>
<feature type="domain" description="Type II/III secretion system secretin-like" evidence="6">
    <location>
        <begin position="243"/>
        <end position="410"/>
    </location>
</feature>
<evidence type="ECO:0000256" key="5">
    <source>
        <dbReference type="SAM" id="Coils"/>
    </source>
</evidence>
<dbReference type="STRING" id="633813.SAMN04488087_0509"/>
<feature type="coiled-coil region" evidence="5">
    <location>
        <begin position="423"/>
        <end position="450"/>
    </location>
</feature>
<evidence type="ECO:0000256" key="2">
    <source>
        <dbReference type="ARBA" id="ARBA00022729"/>
    </source>
</evidence>
<evidence type="ECO:0000256" key="4">
    <source>
        <dbReference type="RuleBase" id="RU004003"/>
    </source>
</evidence>
<sequence length="453" mass="50315">MEHVQTRTWIATALGLLLIGGLLTWPGLSQDRPPQRVMRTYVPPDQLVSFLPTTPLNQFFELLNPIFQRVTGKQIIDPEERTEPIGISISSMHFFDAFELVLQTKGLTYRETEKFFIVEQAPEKPEVIIGPRRAEAAPQPELVQPATLETREIQINAILFSVNLTKARDIGINWDQFFGLNVGAGQGGGAGGVGGGGAAGGVAGQDNVQFYLKTDKLFDPLQPLIEAPERINFRQLTNFFRFLETEGIGETIASPQITVQSGEQGRIQIGSDVPIQTRDFAGNTITQFVSTGIIIDVTPTLIVAPVADTAGAPLVEFVHLDVLVENSSATPSPAGPIIDRNTADTQVLLLDGEQTIIGGLYSTRESIARKGVPLLKDLPWWFFGLRYIFGRTQRTITQTELLIVLQVKILDPLTVRAQRPLERDLLERSRQELRERLERFSQQAMRQARMPRD</sequence>
<dbReference type="Pfam" id="PF00263">
    <property type="entry name" value="Secretin"/>
    <property type="match status" value="1"/>
</dbReference>
<dbReference type="AlphaFoldDB" id="A0A1M6Q8F1"/>